<dbReference type="STRING" id="1123866.NT01SARS_1218"/>
<dbReference type="PROSITE" id="PS50936">
    <property type="entry name" value="ENGC_GTPASE"/>
    <property type="match status" value="1"/>
</dbReference>
<dbReference type="EMBL" id="JH611157">
    <property type="protein sequence ID" value="EJP71411.1"/>
    <property type="molecule type" value="Genomic_DNA"/>
</dbReference>
<feature type="domain" description="EngC GTPase" evidence="1">
    <location>
        <begin position="78"/>
        <end position="221"/>
    </location>
</feature>
<reference evidence="2 3" key="1">
    <citation type="journal article" date="2012" name="ISME J.">
        <title>Genomic insights to SAR86, an abundant and uncultivated marine bacterial lineage.</title>
        <authorList>
            <person name="Dupont C.L."/>
            <person name="Rusch D.B."/>
            <person name="Yooseph S."/>
            <person name="Lombardo M.J."/>
            <person name="Richter R.A."/>
            <person name="Valas R."/>
            <person name="Novotny M."/>
            <person name="Yee-Greenbaum J."/>
            <person name="Selengut J.D."/>
            <person name="Haft D.H."/>
            <person name="Halpern A.L."/>
            <person name="Lasken R.S."/>
            <person name="Nealson K."/>
            <person name="Friedman R."/>
            <person name="Venter J.C."/>
        </authorList>
    </citation>
    <scope>NUCLEOTIDE SEQUENCE [LARGE SCALE GENOMIC DNA]</scope>
</reference>
<dbReference type="InterPro" id="IPR004881">
    <property type="entry name" value="Ribosome_biogen_GTPase_RsgA"/>
</dbReference>
<dbReference type="AlphaFoldDB" id="J5KBU3"/>
<dbReference type="Gene3D" id="3.40.50.300">
    <property type="entry name" value="P-loop containing nucleotide triphosphate hydrolases"/>
    <property type="match status" value="1"/>
</dbReference>
<dbReference type="PANTHER" id="PTHR32120:SF11">
    <property type="entry name" value="SMALL RIBOSOMAL SUBUNIT BIOGENESIS GTPASE RSGA 1, MITOCHONDRIAL-RELATED"/>
    <property type="match status" value="1"/>
</dbReference>
<sequence>MQKVQTGQVIEFYSNSCLVKTKFGKFDCVAIKNVVVGDFVEVEIIQDSKKPLGKIIKVNQRDSKISKRIKNQNKLFAANISHVGILVTQIPKTSSEFIDKWLVKANASNIKPFLINNKVDMKQEKNYLEKLDIYKNINIKIIDTSAKYDKNISELKEFLTDKCVLFVGNSGAGKSTLTSKIIGKNLKISSLSNDQGVHTTSVSSLYEIDSNIKIIDSPGMRDIAIENYSEREIINGFEEIHNASKYCKFNNCNHIDNEGCNITKKLLNDEINESRYNNFIKFLNIK</sequence>
<dbReference type="InterPro" id="IPR027417">
    <property type="entry name" value="P-loop_NTPase"/>
</dbReference>
<accession>J5KBU3</accession>
<proteinExistence type="predicted"/>
<evidence type="ECO:0000313" key="3">
    <source>
        <dbReference type="Proteomes" id="UP000010305"/>
    </source>
</evidence>
<evidence type="ECO:0000313" key="2">
    <source>
        <dbReference type="EMBL" id="EJP71411.1"/>
    </source>
</evidence>
<dbReference type="InterPro" id="IPR010914">
    <property type="entry name" value="RsgA_GTPase_dom"/>
</dbReference>
<dbReference type="PANTHER" id="PTHR32120">
    <property type="entry name" value="SMALL RIBOSOMAL SUBUNIT BIOGENESIS GTPASE RSGA"/>
    <property type="match status" value="1"/>
</dbReference>
<dbReference type="Gene3D" id="1.10.40.50">
    <property type="entry name" value="Probable gtpase engc, domain 3"/>
    <property type="match status" value="1"/>
</dbReference>
<dbReference type="Pfam" id="PF03193">
    <property type="entry name" value="RsgA_GTPase"/>
    <property type="match status" value="1"/>
</dbReference>
<organism evidence="2 3">
    <name type="scientific">SAR86 cluster bacterium SAR86A</name>
    <dbReference type="NCBI Taxonomy" id="1123866"/>
    <lineage>
        <taxon>Bacteria</taxon>
        <taxon>Pseudomonadati</taxon>
        <taxon>Pseudomonadota</taxon>
        <taxon>Gammaproteobacteria</taxon>
        <taxon>SAR86 cluster</taxon>
    </lineage>
</organism>
<dbReference type="GO" id="GO:0003924">
    <property type="term" value="F:GTPase activity"/>
    <property type="evidence" value="ECO:0007669"/>
    <property type="project" value="InterPro"/>
</dbReference>
<protein>
    <submittedName>
        <fullName evidence="2">Ribosome small subunit-dependent GTPase A</fullName>
    </submittedName>
</protein>
<gene>
    <name evidence="2" type="primary">rsgA</name>
    <name evidence="2" type="ORF">NT01SARS_1218</name>
</gene>
<dbReference type="HOGENOM" id="CLU_033617_2_1_6"/>
<dbReference type="Proteomes" id="UP000010305">
    <property type="component" value="Unassembled WGS sequence"/>
</dbReference>
<dbReference type="GO" id="GO:0005525">
    <property type="term" value="F:GTP binding"/>
    <property type="evidence" value="ECO:0007669"/>
    <property type="project" value="InterPro"/>
</dbReference>
<evidence type="ECO:0000259" key="1">
    <source>
        <dbReference type="PROSITE" id="PS50936"/>
    </source>
</evidence>
<dbReference type="NCBIfam" id="TIGR00157">
    <property type="entry name" value="ribosome small subunit-dependent GTPase A"/>
    <property type="match status" value="1"/>
</dbReference>
<name>J5KBU3_9GAMM</name>
<dbReference type="SUPFAM" id="SSF52540">
    <property type="entry name" value="P-loop containing nucleoside triphosphate hydrolases"/>
    <property type="match status" value="1"/>
</dbReference>